<name>A0A8K9UU98_ONCMY</name>
<dbReference type="SUPFAM" id="SSF118375">
    <property type="entry name" value="Synuclein"/>
    <property type="match status" value="1"/>
</dbReference>
<dbReference type="Pfam" id="PF01387">
    <property type="entry name" value="Synuclein"/>
    <property type="match status" value="1"/>
</dbReference>
<dbReference type="PRINTS" id="PR01211">
    <property type="entry name" value="SYNUCLEIN"/>
</dbReference>
<dbReference type="GO" id="GO:0048488">
    <property type="term" value="P:synaptic vesicle endocytosis"/>
    <property type="evidence" value="ECO:0007669"/>
    <property type="project" value="TreeGrafter"/>
</dbReference>
<reference evidence="4" key="1">
    <citation type="submission" date="2020-07" db="EMBL/GenBank/DDBJ databases">
        <title>A long reads based de novo assembly of the rainbow trout Arlee double haploid line genome.</title>
        <authorList>
            <person name="Gao G."/>
            <person name="Palti Y."/>
        </authorList>
    </citation>
    <scope>NUCLEOTIDE SEQUENCE [LARGE SCALE GENOMIC DNA]</scope>
</reference>
<dbReference type="GO" id="GO:0007268">
    <property type="term" value="P:chemical synaptic transmission"/>
    <property type="evidence" value="ECO:0007669"/>
    <property type="project" value="TreeGrafter"/>
</dbReference>
<evidence type="ECO:0000313" key="5">
    <source>
        <dbReference type="Proteomes" id="UP000694395"/>
    </source>
</evidence>
<dbReference type="PANTHER" id="PTHR13820:SF5">
    <property type="entry name" value="ALPHA-SYNUCLEIN"/>
    <property type="match status" value="1"/>
</dbReference>
<dbReference type="GO" id="GO:0043025">
    <property type="term" value="C:neuronal cell body"/>
    <property type="evidence" value="ECO:0007669"/>
    <property type="project" value="TreeGrafter"/>
</dbReference>
<dbReference type="GO" id="GO:0050808">
    <property type="term" value="P:synapse organization"/>
    <property type="evidence" value="ECO:0007669"/>
    <property type="project" value="TreeGrafter"/>
</dbReference>
<dbReference type="Gene3D" id="1.10.287.700">
    <property type="entry name" value="Helix hairpin bin"/>
    <property type="match status" value="1"/>
</dbReference>
<evidence type="ECO:0000256" key="3">
    <source>
        <dbReference type="SAM" id="MobiDB-lite"/>
    </source>
</evidence>
<dbReference type="GeneTree" id="ENSGT00950000183175"/>
<organism evidence="4 5">
    <name type="scientific">Oncorhynchus mykiss</name>
    <name type="common">Rainbow trout</name>
    <name type="synonym">Salmo gairdneri</name>
    <dbReference type="NCBI Taxonomy" id="8022"/>
    <lineage>
        <taxon>Eukaryota</taxon>
        <taxon>Metazoa</taxon>
        <taxon>Chordata</taxon>
        <taxon>Craniata</taxon>
        <taxon>Vertebrata</taxon>
        <taxon>Euteleostomi</taxon>
        <taxon>Actinopterygii</taxon>
        <taxon>Neopterygii</taxon>
        <taxon>Teleostei</taxon>
        <taxon>Protacanthopterygii</taxon>
        <taxon>Salmoniformes</taxon>
        <taxon>Salmonidae</taxon>
        <taxon>Salmoninae</taxon>
        <taxon>Oncorhynchus</taxon>
    </lineage>
</organism>
<protein>
    <recommendedName>
        <fullName evidence="6">Alpha-synuclein</fullName>
    </recommendedName>
</protein>
<dbReference type="Proteomes" id="UP000694395">
    <property type="component" value="Chromosome 5"/>
</dbReference>
<dbReference type="InterPro" id="IPR001058">
    <property type="entry name" value="Synuclein"/>
</dbReference>
<dbReference type="GO" id="GO:1903136">
    <property type="term" value="F:cuprous ion binding"/>
    <property type="evidence" value="ECO:0007669"/>
    <property type="project" value="TreeGrafter"/>
</dbReference>
<evidence type="ECO:0000313" key="4">
    <source>
        <dbReference type="Ensembl" id="ENSOMYP00000114747.1"/>
    </source>
</evidence>
<proteinExistence type="inferred from homology"/>
<sequence length="228" mass="23461">MGNGEERGGEGMCVGRRTRWWDADSKAAILSRALPASAPRNYEQSLSASETEKSIGFKPAGRNLDKATRISVSKGEVGRQITGAQTIHSCRCVILDTMDALMKGFSKAKDGVVAAAEKTKQGVTGAAEMTKGGVIFVGNKTKDGVTTVAGKTVSGVSQVGGAMVTGVTAVAHRTVEGAGNIAAATGLVKKDTAKQDEDTMSKDSPIKESPVDPEGGDTAAEVGYLPTT</sequence>
<comment type="similarity">
    <text evidence="1 2">Belongs to the synuclein family.</text>
</comment>
<dbReference type="GO" id="GO:0043679">
    <property type="term" value="C:axon terminus"/>
    <property type="evidence" value="ECO:0007669"/>
    <property type="project" value="TreeGrafter"/>
</dbReference>
<accession>A0A8K9UU98</accession>
<dbReference type="Ensembl" id="ENSOMYT00000167361.1">
    <property type="protein sequence ID" value="ENSOMYP00000114747.1"/>
    <property type="gene ID" value="ENSOMYG00000050421.1"/>
</dbReference>
<evidence type="ECO:0000256" key="1">
    <source>
        <dbReference type="ARBA" id="ARBA00009147"/>
    </source>
</evidence>
<dbReference type="GO" id="GO:0005737">
    <property type="term" value="C:cytoplasm"/>
    <property type="evidence" value="ECO:0007669"/>
    <property type="project" value="TreeGrafter"/>
</dbReference>
<evidence type="ECO:0008006" key="6">
    <source>
        <dbReference type="Google" id="ProtNLM"/>
    </source>
</evidence>
<dbReference type="PANTHER" id="PTHR13820">
    <property type="entry name" value="SYNUCLEIN"/>
    <property type="match status" value="1"/>
</dbReference>
<dbReference type="AlphaFoldDB" id="A0A8K9UU98"/>
<feature type="region of interest" description="Disordered" evidence="3">
    <location>
        <begin position="189"/>
        <end position="228"/>
    </location>
</feature>
<reference evidence="4" key="3">
    <citation type="submission" date="2025-09" db="UniProtKB">
        <authorList>
            <consortium name="Ensembl"/>
        </authorList>
    </citation>
    <scope>IDENTIFICATION</scope>
</reference>
<keyword evidence="5" id="KW-1185">Reference proteome</keyword>
<feature type="region of interest" description="Disordered" evidence="3">
    <location>
        <begin position="40"/>
        <end position="60"/>
    </location>
</feature>
<feature type="compositionally biased region" description="Basic and acidic residues" evidence="3">
    <location>
        <begin position="189"/>
        <end position="210"/>
    </location>
</feature>
<reference evidence="4" key="2">
    <citation type="submission" date="2025-08" db="UniProtKB">
        <authorList>
            <consortium name="Ensembl"/>
        </authorList>
    </citation>
    <scope>IDENTIFICATION</scope>
</reference>
<evidence type="ECO:0000256" key="2">
    <source>
        <dbReference type="RuleBase" id="RU361225"/>
    </source>
</evidence>